<sequence>MRRILRSVDDNNVAMIYIITDGLLSQTLNDVNEFESMIKCIMENQDKQTMNKKIENTSLDIENGENGSSHGATDDTLIQRSSSTVTKNISAETINVAANSNHNLIFGETVKSKIHNDSLTLAEKLILFALCGLVGVIIFILIKME</sequence>
<dbReference type="Proteomes" id="UP000030755">
    <property type="component" value="Unassembled WGS sequence"/>
</dbReference>
<protein>
    <submittedName>
        <fullName evidence="2">Uncharacterized protein</fullName>
    </submittedName>
</protein>
<feature type="transmembrane region" description="Helical" evidence="1">
    <location>
        <begin position="121"/>
        <end position="142"/>
    </location>
</feature>
<proteinExistence type="predicted"/>
<keyword evidence="1" id="KW-0812">Transmembrane</keyword>
<dbReference type="HOGENOM" id="CLU_1787914_0_0_1"/>
<gene>
    <name evidence="2" type="ORF">O9G_003657</name>
</gene>
<reference evidence="2 3" key="1">
    <citation type="journal article" date="2013" name="Curr. Biol.">
        <title>Shared signatures of parasitism and phylogenomics unite Cryptomycota and microsporidia.</title>
        <authorList>
            <person name="James T.Y."/>
            <person name="Pelin A."/>
            <person name="Bonen L."/>
            <person name="Ahrendt S."/>
            <person name="Sain D."/>
            <person name="Corradi N."/>
            <person name="Stajich J.E."/>
        </authorList>
    </citation>
    <scope>NUCLEOTIDE SEQUENCE [LARGE SCALE GENOMIC DNA]</scope>
    <source>
        <strain evidence="2 3">CSF55</strain>
    </source>
</reference>
<evidence type="ECO:0000313" key="3">
    <source>
        <dbReference type="Proteomes" id="UP000030755"/>
    </source>
</evidence>
<dbReference type="EMBL" id="KE560662">
    <property type="protein sequence ID" value="EPZ36085.1"/>
    <property type="molecule type" value="Genomic_DNA"/>
</dbReference>
<name>A0A075B482_ROZAC</name>
<organism evidence="2 3">
    <name type="scientific">Rozella allomycis (strain CSF55)</name>
    <dbReference type="NCBI Taxonomy" id="988480"/>
    <lineage>
        <taxon>Eukaryota</taxon>
        <taxon>Fungi</taxon>
        <taxon>Fungi incertae sedis</taxon>
        <taxon>Cryptomycota</taxon>
        <taxon>Cryptomycota incertae sedis</taxon>
        <taxon>Rozella</taxon>
    </lineage>
</organism>
<keyword evidence="1" id="KW-1133">Transmembrane helix</keyword>
<keyword evidence="3" id="KW-1185">Reference proteome</keyword>
<accession>A0A075B482</accession>
<keyword evidence="1" id="KW-0472">Membrane</keyword>
<evidence type="ECO:0000313" key="2">
    <source>
        <dbReference type="EMBL" id="EPZ36085.1"/>
    </source>
</evidence>
<dbReference type="AlphaFoldDB" id="A0A075B482"/>
<evidence type="ECO:0000256" key="1">
    <source>
        <dbReference type="SAM" id="Phobius"/>
    </source>
</evidence>